<dbReference type="Proteomes" id="UP000499080">
    <property type="component" value="Unassembled WGS sequence"/>
</dbReference>
<feature type="transmembrane region" description="Helical" evidence="1">
    <location>
        <begin position="55"/>
        <end position="80"/>
    </location>
</feature>
<evidence type="ECO:0000313" key="2">
    <source>
        <dbReference type="EMBL" id="GBN11182.1"/>
    </source>
</evidence>
<evidence type="ECO:0000313" key="3">
    <source>
        <dbReference type="Proteomes" id="UP000499080"/>
    </source>
</evidence>
<evidence type="ECO:0000256" key="1">
    <source>
        <dbReference type="SAM" id="Phobius"/>
    </source>
</evidence>
<comment type="caution">
    <text evidence="2">The sequence shown here is derived from an EMBL/GenBank/DDBJ whole genome shotgun (WGS) entry which is preliminary data.</text>
</comment>
<keyword evidence="1" id="KW-0472">Membrane</keyword>
<dbReference type="AlphaFoldDB" id="A0A4Y2L9I4"/>
<keyword evidence="1" id="KW-0812">Transmembrane</keyword>
<protein>
    <submittedName>
        <fullName evidence="2">Uncharacterized protein</fullName>
    </submittedName>
</protein>
<dbReference type="OrthoDB" id="8197512at2759"/>
<reference evidence="2 3" key="1">
    <citation type="journal article" date="2019" name="Sci. Rep.">
        <title>Orb-weaving spider Araneus ventricosus genome elucidates the spidroin gene catalogue.</title>
        <authorList>
            <person name="Kono N."/>
            <person name="Nakamura H."/>
            <person name="Ohtoshi R."/>
            <person name="Moran D.A.P."/>
            <person name="Shinohara A."/>
            <person name="Yoshida Y."/>
            <person name="Fujiwara M."/>
            <person name="Mori M."/>
            <person name="Tomita M."/>
            <person name="Arakawa K."/>
        </authorList>
    </citation>
    <scope>NUCLEOTIDE SEQUENCE [LARGE SCALE GENOMIC DNA]</scope>
</reference>
<accession>A0A4Y2L9I4</accession>
<name>A0A4Y2L9I4_ARAVE</name>
<organism evidence="2 3">
    <name type="scientific">Araneus ventricosus</name>
    <name type="common">Orbweaver spider</name>
    <name type="synonym">Epeira ventricosa</name>
    <dbReference type="NCBI Taxonomy" id="182803"/>
    <lineage>
        <taxon>Eukaryota</taxon>
        <taxon>Metazoa</taxon>
        <taxon>Ecdysozoa</taxon>
        <taxon>Arthropoda</taxon>
        <taxon>Chelicerata</taxon>
        <taxon>Arachnida</taxon>
        <taxon>Araneae</taxon>
        <taxon>Araneomorphae</taxon>
        <taxon>Entelegynae</taxon>
        <taxon>Araneoidea</taxon>
        <taxon>Araneidae</taxon>
        <taxon>Araneus</taxon>
    </lineage>
</organism>
<proteinExistence type="predicted"/>
<keyword evidence="1" id="KW-1133">Transmembrane helix</keyword>
<dbReference type="EMBL" id="BGPR01198430">
    <property type="protein sequence ID" value="GBN11182.1"/>
    <property type="molecule type" value="Genomic_DNA"/>
</dbReference>
<gene>
    <name evidence="2" type="ORF">AVEN_147568_1</name>
</gene>
<keyword evidence="3" id="KW-1185">Reference proteome</keyword>
<sequence>MHLDPRQKGFAPLDGMMENTTVLDCVLSKFYTERTELHLASIDLQKAFDSIAHEALLRVLTFLQFLSTILLLSICIAGRLSSSMTDGHPLFIPQSGSGRVIHFHPCYSISL</sequence>